<keyword evidence="3" id="KW-0238">DNA-binding</keyword>
<dbReference type="GO" id="GO:0006351">
    <property type="term" value="P:DNA-templated transcription"/>
    <property type="evidence" value="ECO:0007669"/>
    <property type="project" value="TreeGrafter"/>
</dbReference>
<dbReference type="Pfam" id="PF03466">
    <property type="entry name" value="LysR_substrate"/>
    <property type="match status" value="1"/>
</dbReference>
<dbReference type="Gene3D" id="1.10.10.10">
    <property type="entry name" value="Winged helix-like DNA-binding domain superfamily/Winged helix DNA-binding domain"/>
    <property type="match status" value="1"/>
</dbReference>
<evidence type="ECO:0000256" key="4">
    <source>
        <dbReference type="ARBA" id="ARBA00023163"/>
    </source>
</evidence>
<organism evidence="6 7">
    <name type="scientific">Achromobacter insolitus</name>
    <dbReference type="NCBI Taxonomy" id="217204"/>
    <lineage>
        <taxon>Bacteria</taxon>
        <taxon>Pseudomonadati</taxon>
        <taxon>Pseudomonadota</taxon>
        <taxon>Betaproteobacteria</taxon>
        <taxon>Burkholderiales</taxon>
        <taxon>Alcaligenaceae</taxon>
        <taxon>Achromobacter</taxon>
    </lineage>
</organism>
<evidence type="ECO:0000313" key="6">
    <source>
        <dbReference type="EMBL" id="CAB3929419.1"/>
    </source>
</evidence>
<dbReference type="PANTHER" id="PTHR30537:SF79">
    <property type="entry name" value="TRANSCRIPTIONAL REGULATOR-RELATED"/>
    <property type="match status" value="1"/>
</dbReference>
<dbReference type="Gene3D" id="3.40.190.10">
    <property type="entry name" value="Periplasmic binding protein-like II"/>
    <property type="match status" value="2"/>
</dbReference>
<dbReference type="RefSeq" id="WP_175201134.1">
    <property type="nucleotide sequence ID" value="NZ_CADILH010000001.1"/>
</dbReference>
<accession>A0A6S7F4S5</accession>
<dbReference type="SUPFAM" id="SSF46785">
    <property type="entry name" value="Winged helix' DNA-binding domain"/>
    <property type="match status" value="1"/>
</dbReference>
<name>A0A6S7F4S5_9BURK</name>
<dbReference type="EMBL" id="CADILH010000001">
    <property type="protein sequence ID" value="CAB3929419.1"/>
    <property type="molecule type" value="Genomic_DNA"/>
</dbReference>
<feature type="domain" description="HTH lysR-type" evidence="5">
    <location>
        <begin position="7"/>
        <end position="64"/>
    </location>
</feature>
<proteinExistence type="inferred from homology"/>
<dbReference type="Proteomes" id="UP000494183">
    <property type="component" value="Unassembled WGS sequence"/>
</dbReference>
<dbReference type="SUPFAM" id="SSF53850">
    <property type="entry name" value="Periplasmic binding protein-like II"/>
    <property type="match status" value="1"/>
</dbReference>
<dbReference type="FunFam" id="1.10.10.10:FF:000038">
    <property type="entry name" value="Glycine cleavage system transcriptional activator"/>
    <property type="match status" value="1"/>
</dbReference>
<keyword evidence="7" id="KW-1185">Reference proteome</keyword>
<gene>
    <name evidence="6" type="primary">gcvA_1</name>
    <name evidence="6" type="ORF">LMG6000_00471</name>
</gene>
<dbReference type="InterPro" id="IPR005119">
    <property type="entry name" value="LysR_subst-bd"/>
</dbReference>
<dbReference type="NCBIfam" id="NF008352">
    <property type="entry name" value="PRK11139.1"/>
    <property type="match status" value="1"/>
</dbReference>
<dbReference type="AlphaFoldDB" id="A0A6S7F4S5"/>
<sequence>MDLRKLPNLGALKVFEAAARRESFSRAAEELFVTHSAVSHQIRALEGDLGTALFTREGRRLTLTAPGKRYAEQVRAALASIAAASEALRSDDRERRLVVSLLPSFAARWLTPRVGRFIERYPELDLELQSTHTLTDFSRDDVDAVIRLGDGNYPGLFSEHLFDESFFPACAPGLNGGRLPVEPRELADMRLLRNDYQMWTAWFREAGLSGWREPRRGVLYQDASQQLQAAIDGQGVGLVRRSLAMQAILDGQLTRLFNVEVPSPFSYWMVCPEPLQEAHRVRALRDWLHDEAQQFRALYEMPRA</sequence>
<evidence type="ECO:0000259" key="5">
    <source>
        <dbReference type="PROSITE" id="PS50931"/>
    </source>
</evidence>
<dbReference type="InterPro" id="IPR058163">
    <property type="entry name" value="LysR-type_TF_proteobact-type"/>
</dbReference>
<dbReference type="CDD" id="cd08432">
    <property type="entry name" value="PBP2_GcdR_TrpI_HvrB_AmpR_like"/>
    <property type="match status" value="1"/>
</dbReference>
<dbReference type="InterPro" id="IPR036388">
    <property type="entry name" value="WH-like_DNA-bd_sf"/>
</dbReference>
<dbReference type="GO" id="GO:0043565">
    <property type="term" value="F:sequence-specific DNA binding"/>
    <property type="evidence" value="ECO:0007669"/>
    <property type="project" value="TreeGrafter"/>
</dbReference>
<keyword evidence="4" id="KW-0804">Transcription</keyword>
<evidence type="ECO:0000313" key="7">
    <source>
        <dbReference type="Proteomes" id="UP000494183"/>
    </source>
</evidence>
<comment type="similarity">
    <text evidence="1">Belongs to the LysR transcriptional regulatory family.</text>
</comment>
<keyword evidence="2" id="KW-0805">Transcription regulation</keyword>
<evidence type="ECO:0000256" key="3">
    <source>
        <dbReference type="ARBA" id="ARBA00023125"/>
    </source>
</evidence>
<dbReference type="PROSITE" id="PS50931">
    <property type="entry name" value="HTH_LYSR"/>
    <property type="match status" value="1"/>
</dbReference>
<dbReference type="GO" id="GO:0003700">
    <property type="term" value="F:DNA-binding transcription factor activity"/>
    <property type="evidence" value="ECO:0007669"/>
    <property type="project" value="InterPro"/>
</dbReference>
<reference evidence="6 7" key="1">
    <citation type="submission" date="2020-04" db="EMBL/GenBank/DDBJ databases">
        <authorList>
            <person name="De Canck E."/>
        </authorList>
    </citation>
    <scope>NUCLEOTIDE SEQUENCE [LARGE SCALE GENOMIC DNA]</scope>
    <source>
        <strain evidence="6 7">LMG 6000</strain>
    </source>
</reference>
<evidence type="ECO:0000256" key="1">
    <source>
        <dbReference type="ARBA" id="ARBA00009437"/>
    </source>
</evidence>
<dbReference type="PRINTS" id="PR00039">
    <property type="entry name" value="HTHLYSR"/>
</dbReference>
<dbReference type="PANTHER" id="PTHR30537">
    <property type="entry name" value="HTH-TYPE TRANSCRIPTIONAL REGULATOR"/>
    <property type="match status" value="1"/>
</dbReference>
<evidence type="ECO:0000256" key="2">
    <source>
        <dbReference type="ARBA" id="ARBA00023015"/>
    </source>
</evidence>
<dbReference type="Pfam" id="PF00126">
    <property type="entry name" value="HTH_1"/>
    <property type="match status" value="1"/>
</dbReference>
<dbReference type="InterPro" id="IPR000847">
    <property type="entry name" value="LysR_HTH_N"/>
</dbReference>
<dbReference type="InterPro" id="IPR036390">
    <property type="entry name" value="WH_DNA-bd_sf"/>
</dbReference>
<protein>
    <submittedName>
        <fullName evidence="6">Glycine cleavage system transcriptional activator</fullName>
    </submittedName>
</protein>